<evidence type="ECO:0000256" key="1">
    <source>
        <dbReference type="SAM" id="MobiDB-lite"/>
    </source>
</evidence>
<feature type="compositionally biased region" description="Basic and acidic residues" evidence="1">
    <location>
        <begin position="1"/>
        <end position="19"/>
    </location>
</feature>
<feature type="compositionally biased region" description="Low complexity" evidence="1">
    <location>
        <begin position="238"/>
        <end position="301"/>
    </location>
</feature>
<feature type="region of interest" description="Disordered" evidence="1">
    <location>
        <begin position="210"/>
        <end position="335"/>
    </location>
</feature>
<feature type="region of interest" description="Disordered" evidence="1">
    <location>
        <begin position="1"/>
        <end position="20"/>
    </location>
</feature>
<dbReference type="Proteomes" id="UP000588098">
    <property type="component" value="Unassembled WGS sequence"/>
</dbReference>
<sequence>MVPGRKLERDDKRRERGHGVDQVAMDVAEARYELVISVDARRSGEYDDVDKSRMRAQIYRVLEAAFAHAKVARDALHLEDRGDGVLVSVAGHIAVTRLLGLWMVEVHENLRGENRALRVPLGLRVGMHVGPVRHDERGIAGRAVDLACRLADSSVARQLLDAEGADLVLVVSDSLYADVVSSGGKFIEPAHYSSARLQLKEGEVTAWFQLPGRPRPTMPVMTPPIERTPVDSPPADSPPAADTSAETGTTPAPTPPSTVTDGSADATTDAGTDTSTATDTSTGTSTGTDTGGDDQAGASGAQYTVHGDMSQHRHNVYLRPVHIGRTTGGAGPRKG</sequence>
<keyword evidence="3" id="KW-1185">Reference proteome</keyword>
<dbReference type="Gene3D" id="3.30.70.1230">
    <property type="entry name" value="Nucleotide cyclase"/>
    <property type="match status" value="1"/>
</dbReference>
<organism evidence="2 3">
    <name type="scientific">Streptomyces zagrosensis</name>
    <dbReference type="NCBI Taxonomy" id="1042984"/>
    <lineage>
        <taxon>Bacteria</taxon>
        <taxon>Bacillati</taxon>
        <taxon>Actinomycetota</taxon>
        <taxon>Actinomycetes</taxon>
        <taxon>Kitasatosporales</taxon>
        <taxon>Streptomycetaceae</taxon>
        <taxon>Streptomyces</taxon>
    </lineage>
</organism>
<dbReference type="SUPFAM" id="SSF55073">
    <property type="entry name" value="Nucleotide cyclase"/>
    <property type="match status" value="1"/>
</dbReference>
<proteinExistence type="predicted"/>
<protein>
    <recommendedName>
        <fullName evidence="4">Guanylate cyclase domain-containing protein</fullName>
    </recommendedName>
</protein>
<evidence type="ECO:0000313" key="3">
    <source>
        <dbReference type="Proteomes" id="UP000588098"/>
    </source>
</evidence>
<name>A0A7W9UXM9_9ACTN</name>
<dbReference type="InterPro" id="IPR029787">
    <property type="entry name" value="Nucleotide_cyclase"/>
</dbReference>
<gene>
    <name evidence="2" type="ORF">FHS42_000925</name>
</gene>
<reference evidence="2 3" key="1">
    <citation type="submission" date="2020-08" db="EMBL/GenBank/DDBJ databases">
        <title>Genomic Encyclopedia of Type Strains, Phase III (KMG-III): the genomes of soil and plant-associated and newly described type strains.</title>
        <authorList>
            <person name="Whitman W."/>
        </authorList>
    </citation>
    <scope>NUCLEOTIDE SEQUENCE [LARGE SCALE GENOMIC DNA]</scope>
    <source>
        <strain evidence="2 3">CECT 8305</strain>
    </source>
</reference>
<feature type="compositionally biased region" description="Gly residues" evidence="1">
    <location>
        <begin position="326"/>
        <end position="335"/>
    </location>
</feature>
<evidence type="ECO:0000313" key="2">
    <source>
        <dbReference type="EMBL" id="MBB5933899.1"/>
    </source>
</evidence>
<comment type="caution">
    <text evidence="2">The sequence shown here is derived from an EMBL/GenBank/DDBJ whole genome shotgun (WGS) entry which is preliminary data.</text>
</comment>
<dbReference type="RefSeq" id="WP_246494194.1">
    <property type="nucleotide sequence ID" value="NZ_JACHJL010000002.1"/>
</dbReference>
<accession>A0A7W9UXM9</accession>
<evidence type="ECO:0008006" key="4">
    <source>
        <dbReference type="Google" id="ProtNLM"/>
    </source>
</evidence>
<dbReference type="EMBL" id="JACHJL010000002">
    <property type="protein sequence ID" value="MBB5933899.1"/>
    <property type="molecule type" value="Genomic_DNA"/>
</dbReference>
<dbReference type="AlphaFoldDB" id="A0A7W9UXM9"/>